<comment type="caution">
    <text evidence="1">The sequence shown here is derived from an EMBL/GenBank/DDBJ whole genome shotgun (WGS) entry which is preliminary data.</text>
</comment>
<dbReference type="OrthoDB" id="5497673at2"/>
<proteinExistence type="predicted"/>
<name>A0A328C701_9DELT</name>
<gene>
    <name evidence="1" type="ORF">DL240_15780</name>
</gene>
<protein>
    <submittedName>
        <fullName evidence="1">Uncharacterized protein</fullName>
    </submittedName>
</protein>
<evidence type="ECO:0000313" key="1">
    <source>
        <dbReference type="EMBL" id="RAL20774.1"/>
    </source>
</evidence>
<dbReference type="RefSeq" id="WP_111730866.1">
    <property type="nucleotide sequence ID" value="NZ_QHKO01000008.1"/>
</dbReference>
<organism evidence="1 2">
    <name type="scientific">Lujinxingia litoralis</name>
    <dbReference type="NCBI Taxonomy" id="2211119"/>
    <lineage>
        <taxon>Bacteria</taxon>
        <taxon>Deltaproteobacteria</taxon>
        <taxon>Bradymonadales</taxon>
        <taxon>Lujinxingiaceae</taxon>
        <taxon>Lujinxingia</taxon>
    </lineage>
</organism>
<dbReference type="EMBL" id="QHKO01000008">
    <property type="protein sequence ID" value="RAL20774.1"/>
    <property type="molecule type" value="Genomic_DNA"/>
</dbReference>
<dbReference type="Proteomes" id="UP000249169">
    <property type="component" value="Unassembled WGS sequence"/>
</dbReference>
<evidence type="ECO:0000313" key="2">
    <source>
        <dbReference type="Proteomes" id="UP000249169"/>
    </source>
</evidence>
<dbReference type="AlphaFoldDB" id="A0A328C701"/>
<reference evidence="1 2" key="1">
    <citation type="submission" date="2018-05" db="EMBL/GenBank/DDBJ databases">
        <title>Lujinxingia marina gen. nov. sp. nov., a new facultative anaerobic member of the class Deltaproteobacteria, and proposal of Lujinxingaceae fam. nov.</title>
        <authorList>
            <person name="Li C.-M."/>
        </authorList>
    </citation>
    <scope>NUCLEOTIDE SEQUENCE [LARGE SCALE GENOMIC DNA]</scope>
    <source>
        <strain evidence="1 2">B210</strain>
    </source>
</reference>
<keyword evidence="2" id="KW-1185">Reference proteome</keyword>
<sequence length="284" mass="32616">MEVLFCFVDAPAPGDRWATDVSLDGFIEAHGEFCDIRGWVAAKSSQEEAQNWTREAVAAGLQHYARETFARRYLDLLERVDALVCEALQDSVLVMQVLLDRPGASGELRAREREIWAEVLDSEEGVARYVSGTMMEMRGLSRLERMRRLYALRGERLGRSLPFGVNAVEILSEAFGSEAFVVDFLAIKERAVRPTDAVSRVCRDLAQRDLRALYRNIFRDSMRGLCERFSVSRRFQRYVVQGWVLPEVDRRFQLRELGQEPPRETQVRYRGFPRVQGLSGTQPF</sequence>
<accession>A0A328C701</accession>